<keyword evidence="1" id="KW-0812">Transmembrane</keyword>
<proteinExistence type="predicted"/>
<reference evidence="2" key="1">
    <citation type="submission" date="2019-04" db="EMBL/GenBank/DDBJ databases">
        <authorList>
            <consortium name="Science for Life Laboratories"/>
        </authorList>
    </citation>
    <scope>NUCLEOTIDE SEQUENCE</scope>
    <source>
        <strain evidence="2">MBLW1</strain>
    </source>
</reference>
<evidence type="ECO:0000313" key="2">
    <source>
        <dbReference type="EMBL" id="VIP01953.1"/>
    </source>
</evidence>
<gene>
    <name evidence="2" type="ORF">GMBLW1_20070</name>
</gene>
<dbReference type="Proteomes" id="UP000464378">
    <property type="component" value="Chromosome"/>
</dbReference>
<feature type="transmembrane region" description="Helical" evidence="1">
    <location>
        <begin position="239"/>
        <end position="257"/>
    </location>
</feature>
<organism evidence="2">
    <name type="scientific">Tuwongella immobilis</name>
    <dbReference type="NCBI Taxonomy" id="692036"/>
    <lineage>
        <taxon>Bacteria</taxon>
        <taxon>Pseudomonadati</taxon>
        <taxon>Planctomycetota</taxon>
        <taxon>Planctomycetia</taxon>
        <taxon>Gemmatales</taxon>
        <taxon>Gemmataceae</taxon>
        <taxon>Tuwongella</taxon>
    </lineage>
</organism>
<dbReference type="KEGG" id="tim:GMBLW1_20070"/>
<dbReference type="InParanoid" id="A0A6C2YLF6"/>
<keyword evidence="3" id="KW-1185">Reference proteome</keyword>
<dbReference type="EMBL" id="LR586016">
    <property type="protein sequence ID" value="VIP01953.1"/>
    <property type="molecule type" value="Genomic_DNA"/>
</dbReference>
<keyword evidence="1" id="KW-1133">Transmembrane helix</keyword>
<feature type="transmembrane region" description="Helical" evidence="1">
    <location>
        <begin position="215"/>
        <end position="233"/>
    </location>
</feature>
<keyword evidence="1" id="KW-0472">Membrane</keyword>
<dbReference type="RefSeq" id="WP_162657183.1">
    <property type="nucleotide sequence ID" value="NZ_LR593887.1"/>
</dbReference>
<dbReference type="AlphaFoldDB" id="A0A6C2YLF6"/>
<evidence type="ECO:0000256" key="1">
    <source>
        <dbReference type="SAM" id="Phobius"/>
    </source>
</evidence>
<sequence>MDPQTQAYVIAGVWTFAALTMAWTWIPALCAALGMTRHRLIAPRGTTSPESLQPKPNDLGYAAWFAQLQALDFEPIGSGEVRIDFLGPRWQIRSGLRFFRHRSQPILAMVQQLPAPFSVWRVVHLATVLVDGTLVLTGNSNEDRFQESEYFWHQTLKSEELTEILAAHATLLGEAANAGNKADSDRSLEAVLVAMDRGLTPLVQRAAAKAGRMHLFLNAMVHLAVSTPIIGIFSEKHWGLALSNAVMAVLLLMSDWMRRKAAAAQLQEIVRFREATRRNEPSDGTPIERNPMTE</sequence>
<feature type="transmembrane region" description="Helical" evidence="1">
    <location>
        <begin position="6"/>
        <end position="34"/>
    </location>
</feature>
<accession>A0A6C2YLF6</accession>
<name>A0A6C2YLF6_9BACT</name>
<evidence type="ECO:0000313" key="3">
    <source>
        <dbReference type="Proteomes" id="UP000464378"/>
    </source>
</evidence>
<dbReference type="EMBL" id="LR593887">
    <property type="protein sequence ID" value="VTR99946.1"/>
    <property type="molecule type" value="Genomic_DNA"/>
</dbReference>
<protein>
    <submittedName>
        <fullName evidence="2">Uncharacterized protein</fullName>
    </submittedName>
</protein>